<gene>
    <name evidence="1" type="ORF">PoB_001697900</name>
</gene>
<evidence type="ECO:0000313" key="1">
    <source>
        <dbReference type="EMBL" id="GFN90473.1"/>
    </source>
</evidence>
<sequence>MVGMEQSATAIPPNPEKLIERYRGEVSDTCWTEHLALGTGEMQKESAGGMKFKYRMLFQNNIFPRLKCRSSLRADALTFPNLASTSGETVTAINSSHWCARSRRLALESGLRTLPCNLTNKRGGSVPFIVVMAGHASDSLGSTSHARVALS</sequence>
<dbReference type="Proteomes" id="UP000735302">
    <property type="component" value="Unassembled WGS sequence"/>
</dbReference>
<proteinExistence type="predicted"/>
<evidence type="ECO:0000313" key="2">
    <source>
        <dbReference type="Proteomes" id="UP000735302"/>
    </source>
</evidence>
<protein>
    <submittedName>
        <fullName evidence="1">Uncharacterized protein</fullName>
    </submittedName>
</protein>
<name>A0AAV3Z991_9GAST</name>
<comment type="caution">
    <text evidence="1">The sequence shown here is derived from an EMBL/GenBank/DDBJ whole genome shotgun (WGS) entry which is preliminary data.</text>
</comment>
<keyword evidence="2" id="KW-1185">Reference proteome</keyword>
<dbReference type="AlphaFoldDB" id="A0AAV3Z991"/>
<dbReference type="EMBL" id="BLXT01002055">
    <property type="protein sequence ID" value="GFN90473.1"/>
    <property type="molecule type" value="Genomic_DNA"/>
</dbReference>
<accession>A0AAV3Z991</accession>
<reference evidence="1 2" key="1">
    <citation type="journal article" date="2021" name="Elife">
        <title>Chloroplast acquisition without the gene transfer in kleptoplastic sea slugs, Plakobranchus ocellatus.</title>
        <authorList>
            <person name="Maeda T."/>
            <person name="Takahashi S."/>
            <person name="Yoshida T."/>
            <person name="Shimamura S."/>
            <person name="Takaki Y."/>
            <person name="Nagai Y."/>
            <person name="Toyoda A."/>
            <person name="Suzuki Y."/>
            <person name="Arimoto A."/>
            <person name="Ishii H."/>
            <person name="Satoh N."/>
            <person name="Nishiyama T."/>
            <person name="Hasebe M."/>
            <person name="Maruyama T."/>
            <person name="Minagawa J."/>
            <person name="Obokata J."/>
            <person name="Shigenobu S."/>
        </authorList>
    </citation>
    <scope>NUCLEOTIDE SEQUENCE [LARGE SCALE GENOMIC DNA]</scope>
</reference>
<organism evidence="1 2">
    <name type="scientific">Plakobranchus ocellatus</name>
    <dbReference type="NCBI Taxonomy" id="259542"/>
    <lineage>
        <taxon>Eukaryota</taxon>
        <taxon>Metazoa</taxon>
        <taxon>Spiralia</taxon>
        <taxon>Lophotrochozoa</taxon>
        <taxon>Mollusca</taxon>
        <taxon>Gastropoda</taxon>
        <taxon>Heterobranchia</taxon>
        <taxon>Euthyneura</taxon>
        <taxon>Panpulmonata</taxon>
        <taxon>Sacoglossa</taxon>
        <taxon>Placobranchoidea</taxon>
        <taxon>Plakobranchidae</taxon>
        <taxon>Plakobranchus</taxon>
    </lineage>
</organism>